<dbReference type="InterPro" id="IPR050980">
    <property type="entry name" value="2C_sensor_his_kinase"/>
</dbReference>
<evidence type="ECO:0000259" key="7">
    <source>
        <dbReference type="PROSITE" id="PS50109"/>
    </source>
</evidence>
<dbReference type="AlphaFoldDB" id="A0A0F9RAE3"/>
<keyword evidence="5" id="KW-0418">Kinase</keyword>
<dbReference type="PANTHER" id="PTHR44936">
    <property type="entry name" value="SENSOR PROTEIN CREC"/>
    <property type="match status" value="1"/>
</dbReference>
<dbReference type="PROSITE" id="PS50109">
    <property type="entry name" value="HIS_KIN"/>
    <property type="match status" value="1"/>
</dbReference>
<dbReference type="EC" id="2.7.13.3" evidence="2"/>
<dbReference type="Gene3D" id="3.30.565.10">
    <property type="entry name" value="Histidine kinase-like ATPase, C-terminal domain"/>
    <property type="match status" value="1"/>
</dbReference>
<dbReference type="SUPFAM" id="SSF55874">
    <property type="entry name" value="ATPase domain of HSP90 chaperone/DNA topoisomerase II/histidine kinase"/>
    <property type="match status" value="1"/>
</dbReference>
<feature type="domain" description="Histidine kinase" evidence="7">
    <location>
        <begin position="93"/>
        <end position="293"/>
    </location>
</feature>
<organism evidence="8">
    <name type="scientific">marine sediment metagenome</name>
    <dbReference type="NCBI Taxonomy" id="412755"/>
    <lineage>
        <taxon>unclassified sequences</taxon>
        <taxon>metagenomes</taxon>
        <taxon>ecological metagenomes</taxon>
    </lineage>
</organism>
<dbReference type="Pfam" id="PF02518">
    <property type="entry name" value="HATPase_c"/>
    <property type="match status" value="1"/>
</dbReference>
<dbReference type="SMART" id="SM00387">
    <property type="entry name" value="HATPase_c"/>
    <property type="match status" value="1"/>
</dbReference>
<evidence type="ECO:0000256" key="4">
    <source>
        <dbReference type="ARBA" id="ARBA00022741"/>
    </source>
</evidence>
<keyword evidence="4" id="KW-0547">Nucleotide-binding</keyword>
<evidence type="ECO:0000256" key="5">
    <source>
        <dbReference type="ARBA" id="ARBA00022777"/>
    </source>
</evidence>
<evidence type="ECO:0000313" key="8">
    <source>
        <dbReference type="EMBL" id="KKN46282.1"/>
    </source>
</evidence>
<protein>
    <recommendedName>
        <fullName evidence="2">histidine kinase</fullName>
        <ecNumber evidence="2">2.7.13.3</ecNumber>
    </recommendedName>
</protein>
<evidence type="ECO:0000256" key="6">
    <source>
        <dbReference type="ARBA" id="ARBA00022840"/>
    </source>
</evidence>
<accession>A0A0F9RAE3</accession>
<evidence type="ECO:0000256" key="1">
    <source>
        <dbReference type="ARBA" id="ARBA00000085"/>
    </source>
</evidence>
<evidence type="ECO:0000256" key="2">
    <source>
        <dbReference type="ARBA" id="ARBA00012438"/>
    </source>
</evidence>
<comment type="catalytic activity">
    <reaction evidence="1">
        <text>ATP + protein L-histidine = ADP + protein N-phospho-L-histidine.</text>
        <dbReference type="EC" id="2.7.13.3"/>
    </reaction>
</comment>
<dbReference type="PRINTS" id="PR00344">
    <property type="entry name" value="BCTRLSENSOR"/>
</dbReference>
<keyword evidence="3" id="KW-0808">Transferase</keyword>
<dbReference type="InterPro" id="IPR036890">
    <property type="entry name" value="HATPase_C_sf"/>
</dbReference>
<dbReference type="PANTHER" id="PTHR44936:SF10">
    <property type="entry name" value="SENSOR PROTEIN RSTB"/>
    <property type="match status" value="1"/>
</dbReference>
<proteinExistence type="predicted"/>
<dbReference type="InterPro" id="IPR004358">
    <property type="entry name" value="Sig_transdc_His_kin-like_C"/>
</dbReference>
<dbReference type="InterPro" id="IPR003594">
    <property type="entry name" value="HATPase_dom"/>
</dbReference>
<gene>
    <name evidence="8" type="ORF">LCGC14_0674450</name>
</gene>
<comment type="caution">
    <text evidence="8">The sequence shown here is derived from an EMBL/GenBank/DDBJ whole genome shotgun (WGS) entry which is preliminary data.</text>
</comment>
<name>A0A0F9RAE3_9ZZZZ</name>
<keyword evidence="6" id="KW-0067">ATP-binding</keyword>
<evidence type="ECO:0000256" key="3">
    <source>
        <dbReference type="ARBA" id="ARBA00022679"/>
    </source>
</evidence>
<dbReference type="GO" id="GO:0005524">
    <property type="term" value="F:ATP binding"/>
    <property type="evidence" value="ECO:0007669"/>
    <property type="project" value="UniProtKB-KW"/>
</dbReference>
<reference evidence="8" key="1">
    <citation type="journal article" date="2015" name="Nature">
        <title>Complex archaea that bridge the gap between prokaryotes and eukaryotes.</title>
        <authorList>
            <person name="Spang A."/>
            <person name="Saw J.H."/>
            <person name="Jorgensen S.L."/>
            <person name="Zaremba-Niedzwiedzka K."/>
            <person name="Martijn J."/>
            <person name="Lind A.E."/>
            <person name="van Eijk R."/>
            <person name="Schleper C."/>
            <person name="Guy L."/>
            <person name="Ettema T.J."/>
        </authorList>
    </citation>
    <scope>NUCLEOTIDE SEQUENCE</scope>
</reference>
<dbReference type="InterPro" id="IPR005467">
    <property type="entry name" value="His_kinase_dom"/>
</dbReference>
<dbReference type="EMBL" id="LAZR01001338">
    <property type="protein sequence ID" value="KKN46282.1"/>
    <property type="molecule type" value="Genomic_DNA"/>
</dbReference>
<sequence>MELKKLLIELKGLSPDKQIESLKALKEKATPKEKQSIQLAAERAGEPWLSNALLDIANSEKVRQSYEIKTSSSDEIFDTDAVKSEAVSDSIGQMIHELDPIIGSIRVFAEKEITNFDQSKTKDELEKLNDVLETFEDWRKVEQSPVFREVKVFDEISKEIDRIIPKSSVDIQIDVPKDLVYVLSPALLRIIISNALRNAVESSNQPTIREKHPIIVRGNSTDSSIWFCIIDDGLGLQNKTEVLLKSRHTTKPGNSGLGLAIIEKAVKSMGGQWKLSNSTPHGAELYLEIPKRKLS</sequence>
<dbReference type="GO" id="GO:0004673">
    <property type="term" value="F:protein histidine kinase activity"/>
    <property type="evidence" value="ECO:0007669"/>
    <property type="project" value="UniProtKB-EC"/>
</dbReference>